<feature type="non-terminal residue" evidence="4">
    <location>
        <position position="429"/>
    </location>
</feature>
<reference evidence="4" key="1">
    <citation type="submission" date="2020-04" db="EMBL/GenBank/DDBJ databases">
        <authorList>
            <person name="Alioto T."/>
            <person name="Alioto T."/>
            <person name="Gomez Garrido J."/>
        </authorList>
    </citation>
    <scope>NUCLEOTIDE SEQUENCE</scope>
    <source>
        <strain evidence="4">A484AB</strain>
    </source>
</reference>
<accession>A0A6S7IN81</accession>
<dbReference type="GO" id="GO:0015937">
    <property type="term" value="P:coenzyme A biosynthetic process"/>
    <property type="evidence" value="ECO:0007669"/>
    <property type="project" value="UniProtKB-KW"/>
</dbReference>
<evidence type="ECO:0000313" key="5">
    <source>
        <dbReference type="Proteomes" id="UP001152795"/>
    </source>
</evidence>
<organism evidence="4 5">
    <name type="scientific">Paramuricea clavata</name>
    <name type="common">Red gorgonian</name>
    <name type="synonym">Violescent sea-whip</name>
    <dbReference type="NCBI Taxonomy" id="317549"/>
    <lineage>
        <taxon>Eukaryota</taxon>
        <taxon>Metazoa</taxon>
        <taxon>Cnidaria</taxon>
        <taxon>Anthozoa</taxon>
        <taxon>Octocorallia</taxon>
        <taxon>Malacalcyonacea</taxon>
        <taxon>Plexauridae</taxon>
        <taxon>Paramuricea</taxon>
    </lineage>
</organism>
<comment type="caution">
    <text evidence="4">The sequence shown here is derived from an EMBL/GenBank/DDBJ whole genome shotgun (WGS) entry which is preliminary data.</text>
</comment>
<dbReference type="InterPro" id="IPR004567">
    <property type="entry name" value="Type_II_PanK"/>
</dbReference>
<feature type="non-terminal residue" evidence="4">
    <location>
        <position position="1"/>
    </location>
</feature>
<dbReference type="InterPro" id="IPR043129">
    <property type="entry name" value="ATPase_NBD"/>
</dbReference>
<dbReference type="GO" id="GO:0005524">
    <property type="term" value="F:ATP binding"/>
    <property type="evidence" value="ECO:0007669"/>
    <property type="project" value="UniProtKB-KW"/>
</dbReference>
<dbReference type="EMBL" id="CACRXK020011046">
    <property type="protein sequence ID" value="CAB4020614.1"/>
    <property type="molecule type" value="Genomic_DNA"/>
</dbReference>
<proteinExistence type="predicted"/>
<evidence type="ECO:0000313" key="4">
    <source>
        <dbReference type="EMBL" id="CAB4020614.1"/>
    </source>
</evidence>
<dbReference type="GO" id="GO:0005634">
    <property type="term" value="C:nucleus"/>
    <property type="evidence" value="ECO:0007669"/>
    <property type="project" value="TreeGrafter"/>
</dbReference>
<dbReference type="AlphaFoldDB" id="A0A6S7IN81"/>
<keyword evidence="5" id="KW-1185">Reference proteome</keyword>
<dbReference type="Gene3D" id="3.30.420.510">
    <property type="match status" value="1"/>
</dbReference>
<evidence type="ECO:0000256" key="1">
    <source>
        <dbReference type="ARBA" id="ARBA00022741"/>
    </source>
</evidence>
<dbReference type="GO" id="GO:0004594">
    <property type="term" value="F:pantothenate kinase activity"/>
    <property type="evidence" value="ECO:0007669"/>
    <property type="project" value="TreeGrafter"/>
</dbReference>
<sequence>AMPPRLSFYAGLCGIYIGSHAFQPLRKDVLQLGRLPTLERTQLNLLKHTHRKYDHFPENLQQRLHDLLEAGLYMCFLHSLWRHATDISFNCDFKSILVDKEDEMQCLIKGCNFMLHNIPNEIFEFHRDQGPQYVFKNLLGSDLFPYLLVNIGSGVSILKVDSFDSFVRVGGTSMGGGTFWGLGSLLTSAKGFDELLDLAKGGQHTNVDMLVKDIYGGDYSLIGLPGDLTACTFGKAVRSAMSDSTTNVNRTKGFSEKDIAKSLLHMISNDIGQLASLHAKLYGLKRIIFGGFFIRGYPITMHTITFAINYWSKGGQKALFMRHEGYLGAIGAFIKGAEEEAAADGSLFYWNWGENYAGSSGLPTKTFKTPQLHADVKCDVLELDRMDRSLLPFPLLYRPSKYHPDTEDLTADEAAQDYWLGCFESGLHM</sequence>
<dbReference type="SUPFAM" id="SSF53067">
    <property type="entry name" value="Actin-like ATPase domain"/>
    <property type="match status" value="1"/>
</dbReference>
<dbReference type="OrthoDB" id="6018540at2759"/>
<dbReference type="Pfam" id="PF03630">
    <property type="entry name" value="Fumble"/>
    <property type="match status" value="1"/>
</dbReference>
<name>A0A6S7IN81_PARCT</name>
<protein>
    <submittedName>
        <fullName evidence="4">Pantothenate kinase 4-like</fullName>
    </submittedName>
</protein>
<gene>
    <name evidence="4" type="ORF">PACLA_8A069163</name>
</gene>
<keyword evidence="3" id="KW-0173">Coenzyme A biosynthesis</keyword>
<dbReference type="CDD" id="cd24123">
    <property type="entry name" value="ASKHA_NBD_PanK-II_Pank4"/>
    <property type="match status" value="1"/>
</dbReference>
<evidence type="ECO:0000256" key="2">
    <source>
        <dbReference type="ARBA" id="ARBA00022840"/>
    </source>
</evidence>
<dbReference type="GO" id="GO:0005829">
    <property type="term" value="C:cytosol"/>
    <property type="evidence" value="ECO:0007669"/>
    <property type="project" value="TreeGrafter"/>
</dbReference>
<dbReference type="FunFam" id="3.30.420.40:FF:000067">
    <property type="entry name" value="Pantothenate kinase 4"/>
    <property type="match status" value="1"/>
</dbReference>
<keyword evidence="4" id="KW-0808">Transferase</keyword>
<dbReference type="Gene3D" id="3.30.420.40">
    <property type="match status" value="1"/>
</dbReference>
<dbReference type="PANTHER" id="PTHR12280:SF20">
    <property type="entry name" value="4'-PHOSPHOPANTETHEINE PHOSPHATASE"/>
    <property type="match status" value="1"/>
</dbReference>
<dbReference type="PANTHER" id="PTHR12280">
    <property type="entry name" value="PANTOTHENATE KINASE"/>
    <property type="match status" value="1"/>
</dbReference>
<keyword evidence="2" id="KW-0067">ATP-binding</keyword>
<keyword evidence="1" id="KW-0547">Nucleotide-binding</keyword>
<keyword evidence="4" id="KW-0418">Kinase</keyword>
<evidence type="ECO:0000256" key="3">
    <source>
        <dbReference type="ARBA" id="ARBA00022993"/>
    </source>
</evidence>
<dbReference type="Proteomes" id="UP001152795">
    <property type="component" value="Unassembled WGS sequence"/>
</dbReference>
<dbReference type="NCBIfam" id="TIGR00555">
    <property type="entry name" value="panK_eukar"/>
    <property type="match status" value="1"/>
</dbReference>